<proteinExistence type="predicted"/>
<gene>
    <name evidence="2" type="ORF">E2C01_031006</name>
</gene>
<comment type="caution">
    <text evidence="2">The sequence shown here is derived from an EMBL/GenBank/DDBJ whole genome shotgun (WGS) entry which is preliminary data.</text>
</comment>
<evidence type="ECO:0000256" key="1">
    <source>
        <dbReference type="SAM" id="MobiDB-lite"/>
    </source>
</evidence>
<dbReference type="EMBL" id="VSRR010003805">
    <property type="protein sequence ID" value="MPC37525.1"/>
    <property type="molecule type" value="Genomic_DNA"/>
</dbReference>
<feature type="compositionally biased region" description="Low complexity" evidence="1">
    <location>
        <begin position="38"/>
        <end position="68"/>
    </location>
</feature>
<feature type="region of interest" description="Disordered" evidence="1">
    <location>
        <begin position="114"/>
        <end position="168"/>
    </location>
</feature>
<sequence>MTKVCAITKYDMLSMVRGLFSQLENVLFPPPPLPPLAPSSSESLSGSVSLTGVLSSRRRSTSNSSSLRPITPAAATSSRLSLAIHTHVGGSRREQCVGVGVGVCGRLGVLAASDGDKSGARVEESRSGSQERKVSTSDPPCCNSASEGGNLASVPVLGSPSTPKYSPG</sequence>
<keyword evidence="3" id="KW-1185">Reference proteome</keyword>
<feature type="compositionally biased region" description="Basic and acidic residues" evidence="1">
    <location>
        <begin position="114"/>
        <end position="135"/>
    </location>
</feature>
<accession>A0A5B7EVQ8</accession>
<organism evidence="2 3">
    <name type="scientific">Portunus trituberculatus</name>
    <name type="common">Swimming crab</name>
    <name type="synonym">Neptunus trituberculatus</name>
    <dbReference type="NCBI Taxonomy" id="210409"/>
    <lineage>
        <taxon>Eukaryota</taxon>
        <taxon>Metazoa</taxon>
        <taxon>Ecdysozoa</taxon>
        <taxon>Arthropoda</taxon>
        <taxon>Crustacea</taxon>
        <taxon>Multicrustacea</taxon>
        <taxon>Malacostraca</taxon>
        <taxon>Eumalacostraca</taxon>
        <taxon>Eucarida</taxon>
        <taxon>Decapoda</taxon>
        <taxon>Pleocyemata</taxon>
        <taxon>Brachyura</taxon>
        <taxon>Eubrachyura</taxon>
        <taxon>Portunoidea</taxon>
        <taxon>Portunidae</taxon>
        <taxon>Portuninae</taxon>
        <taxon>Portunus</taxon>
    </lineage>
</organism>
<evidence type="ECO:0000313" key="3">
    <source>
        <dbReference type="Proteomes" id="UP000324222"/>
    </source>
</evidence>
<dbReference type="Proteomes" id="UP000324222">
    <property type="component" value="Unassembled WGS sequence"/>
</dbReference>
<evidence type="ECO:0000313" key="2">
    <source>
        <dbReference type="EMBL" id="MPC37525.1"/>
    </source>
</evidence>
<name>A0A5B7EVQ8_PORTR</name>
<dbReference type="AlphaFoldDB" id="A0A5B7EVQ8"/>
<reference evidence="2 3" key="1">
    <citation type="submission" date="2019-05" db="EMBL/GenBank/DDBJ databases">
        <title>Another draft genome of Portunus trituberculatus and its Hox gene families provides insights of decapod evolution.</title>
        <authorList>
            <person name="Jeong J.-H."/>
            <person name="Song I."/>
            <person name="Kim S."/>
            <person name="Choi T."/>
            <person name="Kim D."/>
            <person name="Ryu S."/>
            <person name="Kim W."/>
        </authorList>
    </citation>
    <scope>NUCLEOTIDE SEQUENCE [LARGE SCALE GENOMIC DNA]</scope>
    <source>
        <tissue evidence="2">Muscle</tissue>
    </source>
</reference>
<protein>
    <submittedName>
        <fullName evidence="2">Uncharacterized protein</fullName>
    </submittedName>
</protein>
<feature type="compositionally biased region" description="Polar residues" evidence="1">
    <location>
        <begin position="159"/>
        <end position="168"/>
    </location>
</feature>
<feature type="region of interest" description="Disordered" evidence="1">
    <location>
        <begin position="37"/>
        <end position="72"/>
    </location>
</feature>